<evidence type="ECO:0000256" key="1">
    <source>
        <dbReference type="SAM" id="MobiDB-lite"/>
    </source>
</evidence>
<reference evidence="2 3" key="1">
    <citation type="submission" date="2024-01" db="EMBL/GenBank/DDBJ databases">
        <authorList>
            <consortium name="Genoscope - CEA"/>
            <person name="William W."/>
        </authorList>
    </citation>
    <scope>NUCLEOTIDE SEQUENCE [LARGE SCALE GENOMIC DNA]</scope>
    <source>
        <strain evidence="2 3">29B2s-10</strain>
    </source>
</reference>
<gene>
    <name evidence="2" type="ORF">CAAN4_D05380</name>
</gene>
<feature type="region of interest" description="Disordered" evidence="1">
    <location>
        <begin position="87"/>
        <end position="107"/>
    </location>
</feature>
<name>A0ABP0EEZ5_9ASCO</name>
<dbReference type="Proteomes" id="UP001497600">
    <property type="component" value="Chromosome D"/>
</dbReference>
<evidence type="ECO:0008006" key="4">
    <source>
        <dbReference type="Google" id="ProtNLM"/>
    </source>
</evidence>
<sequence length="671" mass="75800">MAHIKLSPSVGLPTTPPTNVHFIEPLLFHAIVSGVPTNSLDPLFLETQRHHLNQLLEGISKMLNRPLTDQEIKCTDSELEMVLDTIRSDSSGNDSSSGSNSSSGYASPTTLQRIIPLLQIISPEYTPQTISQFILSITSPTITSACKSLASLSSIPTCVLVDILTRTPVSKEEYQLQFQIWTDFHRQLVTDFQKLSSSKNFRQCFDQLLINAPEFDPTGGVVDLLQNTLPFHSTGKTDLLTSEYLNSVLWSISYHQMIRKLPFARNAVDSPTGAHELILHHLSAGSNTNSNSSSINSLTLPGYMAIVLGISSISRDKANKLFTIASRKFNHQPQSREHYIVRIFLADTPDVLLYRFNEAAETFGDFATLWHVFVVKLDAFGLLTETRAIKVLEQIVHRGDNILLTKDIMLVLFKPIQSMRSLERLVRILPSKLLQAHRTTTFQKFLRLYYQSGKKKLNHSRHPTLSQLFPPSPGGFYSTWPHKTVSHIGIMLYGEAILQPQNLYKLYLDQLQDGCQPNEECIAALVRAAKVPLDDGECMLWGEMYAPQVAIHEFAKHVMTELEPRSYRIYPSDRLWQNYIAMLSQYDYVSELSLVMKWWERLSFVPSHSTLFQLLLALPEGIAERHIIHVEKVRASGGEGGVAASSKGDMIEWPWPTLTEFQDEKSHRQSR</sequence>
<organism evidence="2 3">
    <name type="scientific">[Candida] anglica</name>
    <dbReference type="NCBI Taxonomy" id="148631"/>
    <lineage>
        <taxon>Eukaryota</taxon>
        <taxon>Fungi</taxon>
        <taxon>Dikarya</taxon>
        <taxon>Ascomycota</taxon>
        <taxon>Saccharomycotina</taxon>
        <taxon>Pichiomycetes</taxon>
        <taxon>Debaryomycetaceae</taxon>
        <taxon>Kurtzmaniella</taxon>
    </lineage>
</organism>
<dbReference type="EMBL" id="OZ004256">
    <property type="protein sequence ID" value="CAK7903608.1"/>
    <property type="molecule type" value="Genomic_DNA"/>
</dbReference>
<accession>A0ABP0EEZ5</accession>
<evidence type="ECO:0000313" key="3">
    <source>
        <dbReference type="Proteomes" id="UP001497600"/>
    </source>
</evidence>
<proteinExistence type="predicted"/>
<feature type="compositionally biased region" description="Low complexity" evidence="1">
    <location>
        <begin position="88"/>
        <end position="104"/>
    </location>
</feature>
<keyword evidence="3" id="KW-1185">Reference proteome</keyword>
<evidence type="ECO:0000313" key="2">
    <source>
        <dbReference type="EMBL" id="CAK7903608.1"/>
    </source>
</evidence>
<protein>
    <recommendedName>
        <fullName evidence="4">ATPase expression protein 2, mitochondrial</fullName>
    </recommendedName>
</protein>